<dbReference type="PRINTS" id="PR00773">
    <property type="entry name" value="GRPEPROTEIN"/>
</dbReference>
<keyword evidence="2" id="KW-0143">Chaperone</keyword>
<dbReference type="GO" id="GO:0006457">
    <property type="term" value="P:protein folding"/>
    <property type="evidence" value="ECO:0007669"/>
    <property type="project" value="InterPro"/>
</dbReference>
<dbReference type="InterPro" id="IPR009012">
    <property type="entry name" value="GrpE_head"/>
</dbReference>
<dbReference type="GO" id="GO:0051082">
    <property type="term" value="F:unfolded protein binding"/>
    <property type="evidence" value="ECO:0007669"/>
    <property type="project" value="TreeGrafter"/>
</dbReference>
<dbReference type="PANTHER" id="PTHR21237:SF23">
    <property type="entry name" value="GRPE PROTEIN HOMOLOG, MITOCHONDRIAL"/>
    <property type="match status" value="1"/>
</dbReference>
<organism evidence="4 5">
    <name type="scientific">Rhodopirellula sallentina SM41</name>
    <dbReference type="NCBI Taxonomy" id="1263870"/>
    <lineage>
        <taxon>Bacteria</taxon>
        <taxon>Pseudomonadati</taxon>
        <taxon>Planctomycetota</taxon>
        <taxon>Planctomycetia</taxon>
        <taxon>Pirellulales</taxon>
        <taxon>Pirellulaceae</taxon>
        <taxon>Rhodopirellula</taxon>
    </lineage>
</organism>
<dbReference type="InterPro" id="IPR013805">
    <property type="entry name" value="GrpE_CC"/>
</dbReference>
<accession>M5TVR4</accession>
<evidence type="ECO:0000313" key="4">
    <source>
        <dbReference type="EMBL" id="EMI53292.1"/>
    </source>
</evidence>
<sequence>MPLETPSCDANFNGPCAHEVVRDLLPVIDNLDRAILTGRHSGDFDEFMSSIEVVRNQLFDTLTQHGLQEIPGTWCPFDTCHHVAVGQEDDDGHPHGSVVDVVEQGYRFGERVLRPSKVIVSRNDSSNPGEFE</sequence>
<dbReference type="SUPFAM" id="SSF51064">
    <property type="entry name" value="Head domain of nucleotide exchange factor GrpE"/>
    <property type="match status" value="1"/>
</dbReference>
<evidence type="ECO:0000256" key="3">
    <source>
        <dbReference type="RuleBase" id="RU004478"/>
    </source>
</evidence>
<keyword evidence="5" id="KW-1185">Reference proteome</keyword>
<comment type="similarity">
    <text evidence="1 3">Belongs to the GrpE family.</text>
</comment>
<dbReference type="GO" id="GO:0000774">
    <property type="term" value="F:adenyl-nucleotide exchange factor activity"/>
    <property type="evidence" value="ECO:0007669"/>
    <property type="project" value="InterPro"/>
</dbReference>
<evidence type="ECO:0000256" key="1">
    <source>
        <dbReference type="ARBA" id="ARBA00009054"/>
    </source>
</evidence>
<dbReference type="CDD" id="cd00446">
    <property type="entry name" value="GrpE"/>
    <property type="match status" value="1"/>
</dbReference>
<dbReference type="Gene3D" id="3.90.20.20">
    <property type="match status" value="1"/>
</dbReference>
<dbReference type="Proteomes" id="UP000011885">
    <property type="component" value="Unassembled WGS sequence"/>
</dbReference>
<dbReference type="SUPFAM" id="SSF58014">
    <property type="entry name" value="Coiled-coil domain of nucleotide exchange factor GrpE"/>
    <property type="match status" value="1"/>
</dbReference>
<dbReference type="PATRIC" id="fig|1263870.3.peg.5577"/>
<evidence type="ECO:0000313" key="5">
    <source>
        <dbReference type="Proteomes" id="UP000011885"/>
    </source>
</evidence>
<protein>
    <submittedName>
        <fullName evidence="4">GrpE protein</fullName>
    </submittedName>
</protein>
<dbReference type="PANTHER" id="PTHR21237">
    <property type="entry name" value="GRPE PROTEIN"/>
    <property type="match status" value="1"/>
</dbReference>
<dbReference type="Gene3D" id="2.30.22.10">
    <property type="entry name" value="Head domain of nucleotide exchange factor GrpE"/>
    <property type="match status" value="1"/>
</dbReference>
<comment type="caution">
    <text evidence="4">The sequence shown here is derived from an EMBL/GenBank/DDBJ whole genome shotgun (WGS) entry which is preliminary data.</text>
</comment>
<dbReference type="AlphaFoldDB" id="M5TVR4"/>
<dbReference type="GO" id="GO:0042803">
    <property type="term" value="F:protein homodimerization activity"/>
    <property type="evidence" value="ECO:0007669"/>
    <property type="project" value="InterPro"/>
</dbReference>
<dbReference type="RefSeq" id="WP_008685567.1">
    <property type="nucleotide sequence ID" value="NZ_ANOH01000364.1"/>
</dbReference>
<dbReference type="Pfam" id="PF01025">
    <property type="entry name" value="GrpE"/>
    <property type="match status" value="1"/>
</dbReference>
<evidence type="ECO:0000256" key="2">
    <source>
        <dbReference type="ARBA" id="ARBA00023186"/>
    </source>
</evidence>
<name>M5TVR4_9BACT</name>
<proteinExistence type="inferred from homology"/>
<dbReference type="InterPro" id="IPR000740">
    <property type="entry name" value="GrpE"/>
</dbReference>
<reference evidence="4 5" key="1">
    <citation type="journal article" date="2013" name="Mar. Genomics">
        <title>Expression of sulfatases in Rhodopirellula baltica and the diversity of sulfatases in the genus Rhodopirellula.</title>
        <authorList>
            <person name="Wegner C.E."/>
            <person name="Richter-Heitmann T."/>
            <person name="Klindworth A."/>
            <person name="Klockow C."/>
            <person name="Richter M."/>
            <person name="Achstetter T."/>
            <person name="Glockner F.O."/>
            <person name="Harder J."/>
        </authorList>
    </citation>
    <scope>NUCLEOTIDE SEQUENCE [LARGE SCALE GENOMIC DNA]</scope>
    <source>
        <strain evidence="4 5">SM41</strain>
    </source>
</reference>
<dbReference type="GO" id="GO:0051087">
    <property type="term" value="F:protein-folding chaperone binding"/>
    <property type="evidence" value="ECO:0007669"/>
    <property type="project" value="InterPro"/>
</dbReference>
<gene>
    <name evidence="4" type="ORF">RSSM_05265</name>
</gene>
<dbReference type="EMBL" id="ANOH01000364">
    <property type="protein sequence ID" value="EMI53292.1"/>
    <property type="molecule type" value="Genomic_DNA"/>
</dbReference>